<evidence type="ECO:0000313" key="6">
    <source>
        <dbReference type="Proteomes" id="UP000663848"/>
    </source>
</evidence>
<name>A0A822C6T2_9BILA</name>
<feature type="region of interest" description="Disordered" evidence="4">
    <location>
        <begin position="1"/>
        <end position="23"/>
    </location>
</feature>
<comment type="caution">
    <text evidence="5">The sequence shown here is derived from an EMBL/GenBank/DDBJ whole genome shotgun (WGS) entry which is preliminary data.</text>
</comment>
<sequence>LDMTGVIEGDKDEPQPMGDPNIEVTDAMSEQADAKRGEAQAKLSEGAFEEAISLFTQAIENNPQSAILHAKRAQ</sequence>
<evidence type="ECO:0000256" key="1">
    <source>
        <dbReference type="ARBA" id="ARBA00022737"/>
    </source>
</evidence>
<evidence type="ECO:0000256" key="2">
    <source>
        <dbReference type="ARBA" id="ARBA00022803"/>
    </source>
</evidence>
<dbReference type="Gene3D" id="1.25.40.10">
    <property type="entry name" value="Tetratricopeptide repeat domain"/>
    <property type="match status" value="1"/>
</dbReference>
<keyword evidence="1" id="KW-0677">Repeat</keyword>
<dbReference type="PROSITE" id="PS50005">
    <property type="entry name" value="TPR"/>
    <property type="match status" value="1"/>
</dbReference>
<dbReference type="PANTHER" id="PTHR45883:SF2">
    <property type="entry name" value="HSC70-INTERACTING PROTEIN"/>
    <property type="match status" value="1"/>
</dbReference>
<feature type="non-terminal residue" evidence="5">
    <location>
        <position position="1"/>
    </location>
</feature>
<organism evidence="5 6">
    <name type="scientific">Rotaria socialis</name>
    <dbReference type="NCBI Taxonomy" id="392032"/>
    <lineage>
        <taxon>Eukaryota</taxon>
        <taxon>Metazoa</taxon>
        <taxon>Spiralia</taxon>
        <taxon>Gnathifera</taxon>
        <taxon>Rotifera</taxon>
        <taxon>Eurotatoria</taxon>
        <taxon>Bdelloidea</taxon>
        <taxon>Philodinida</taxon>
        <taxon>Philodinidae</taxon>
        <taxon>Rotaria</taxon>
    </lineage>
</organism>
<evidence type="ECO:0008006" key="7">
    <source>
        <dbReference type="Google" id="ProtNLM"/>
    </source>
</evidence>
<dbReference type="Proteomes" id="UP000663848">
    <property type="component" value="Unassembled WGS sequence"/>
</dbReference>
<feature type="repeat" description="TPR" evidence="3">
    <location>
        <begin position="32"/>
        <end position="65"/>
    </location>
</feature>
<protein>
    <recommendedName>
        <fullName evidence="7">Hsc70-interacting protein</fullName>
    </recommendedName>
</protein>
<reference evidence="5" key="1">
    <citation type="submission" date="2021-02" db="EMBL/GenBank/DDBJ databases">
        <authorList>
            <person name="Nowell W R."/>
        </authorList>
    </citation>
    <scope>NUCLEOTIDE SEQUENCE</scope>
</reference>
<accession>A0A822C6T2</accession>
<evidence type="ECO:0000256" key="3">
    <source>
        <dbReference type="PROSITE-ProRule" id="PRU00339"/>
    </source>
</evidence>
<evidence type="ECO:0000313" key="5">
    <source>
        <dbReference type="EMBL" id="CAF5037036.1"/>
    </source>
</evidence>
<feature type="non-terminal residue" evidence="5">
    <location>
        <position position="74"/>
    </location>
</feature>
<dbReference type="GO" id="GO:0030544">
    <property type="term" value="F:Hsp70 protein binding"/>
    <property type="evidence" value="ECO:0007669"/>
    <property type="project" value="TreeGrafter"/>
</dbReference>
<dbReference type="PANTHER" id="PTHR45883">
    <property type="entry name" value="HSC70-INTERACTING PROTEIN"/>
    <property type="match status" value="1"/>
</dbReference>
<keyword evidence="2 3" id="KW-0802">TPR repeat</keyword>
<proteinExistence type="predicted"/>
<dbReference type="EMBL" id="CAJOBR010045458">
    <property type="protein sequence ID" value="CAF5037036.1"/>
    <property type="molecule type" value="Genomic_DNA"/>
</dbReference>
<dbReference type="InterPro" id="IPR011990">
    <property type="entry name" value="TPR-like_helical_dom_sf"/>
</dbReference>
<dbReference type="AlphaFoldDB" id="A0A822C6T2"/>
<gene>
    <name evidence="5" type="ORF">QYT958_LOCUS41107</name>
</gene>
<dbReference type="SUPFAM" id="SSF48452">
    <property type="entry name" value="TPR-like"/>
    <property type="match status" value="1"/>
</dbReference>
<dbReference type="InterPro" id="IPR019734">
    <property type="entry name" value="TPR_rpt"/>
</dbReference>
<evidence type="ECO:0000256" key="4">
    <source>
        <dbReference type="SAM" id="MobiDB-lite"/>
    </source>
</evidence>